<dbReference type="EMBL" id="JAGPYM010000006">
    <property type="protein sequence ID" value="KAH6893066.1"/>
    <property type="molecule type" value="Genomic_DNA"/>
</dbReference>
<evidence type="ECO:0000313" key="3">
    <source>
        <dbReference type="Proteomes" id="UP000777438"/>
    </source>
</evidence>
<dbReference type="PANTHER" id="PTHR35041:SF6">
    <property type="entry name" value="FORMYLMETHIONINE DEFORMYLASE-LIKE PROTEIN-RELATED"/>
    <property type="match status" value="1"/>
</dbReference>
<evidence type="ECO:0000256" key="1">
    <source>
        <dbReference type="SAM" id="Phobius"/>
    </source>
</evidence>
<accession>A0A9P8WC95</accession>
<feature type="transmembrane region" description="Helical" evidence="1">
    <location>
        <begin position="130"/>
        <end position="154"/>
    </location>
</feature>
<dbReference type="PANTHER" id="PTHR35041">
    <property type="entry name" value="MEDIATOR OF RNA POLYMERASE II TRANSCRIPTION SUBUNIT 1"/>
    <property type="match status" value="1"/>
</dbReference>
<feature type="transmembrane region" description="Helical" evidence="1">
    <location>
        <begin position="37"/>
        <end position="59"/>
    </location>
</feature>
<dbReference type="Proteomes" id="UP000777438">
    <property type="component" value="Unassembled WGS sequence"/>
</dbReference>
<dbReference type="OrthoDB" id="5322539at2759"/>
<organism evidence="2 3">
    <name type="scientific">Thelonectria olida</name>
    <dbReference type="NCBI Taxonomy" id="1576542"/>
    <lineage>
        <taxon>Eukaryota</taxon>
        <taxon>Fungi</taxon>
        <taxon>Dikarya</taxon>
        <taxon>Ascomycota</taxon>
        <taxon>Pezizomycotina</taxon>
        <taxon>Sordariomycetes</taxon>
        <taxon>Hypocreomycetidae</taxon>
        <taxon>Hypocreales</taxon>
        <taxon>Nectriaceae</taxon>
        <taxon>Thelonectria</taxon>
    </lineage>
</organism>
<keyword evidence="1" id="KW-0812">Transmembrane</keyword>
<feature type="transmembrane region" description="Helical" evidence="1">
    <location>
        <begin position="71"/>
        <end position="94"/>
    </location>
</feature>
<sequence length="621" mass="68380">MKTPDLSQYHDPVDVHDRRVPASASRSTSWPKQTQTLLLFLGWALGIAGACGHHIYYAYLDGKRADNQQWIVRSGTAIAFAAKLLFSVSIGTAYSQSVWQRLRDKPFSLGAIDGLFTLKNDPLQFLNMEIVGRASICTVIAAVSWALVLVPILVPASISVVSATRAERTASFPAYTLNFSKSFQERQYRNGTPIVPLQLSELVGSGANYDGYSEATKEGAVLILNTMYGKRIIETESPCGANCSFTQTFNAPAYKCDDVDYANIGADNPFCGEDDGTPAKERCEAPFNIATGNPFQRTWYKALNSSGDLCERYRGADASFCPTYEAWQDGKLWVAHQHFLEQYRDTSMNQGYNTTPVPEEAWEFHMFMCQSYNATYTIERTYKNFVQKVAGHLTYLNPVNYSNTGQGLMPQNHAAFAIHQTLYSVLSGDMGTTGRVADWENNAQLANSALVEDTPFPLDSPSAFRPIGIAKPVRNLRQAIQDLHFNITVSLLSLAPQLLYTENGTVTADVFITENVWSYSPLVLLATYAAAAFFDALAVVIGVVAMVRNKGVYGLEFSRIVATTRVSGRLDSLVAAWGDGLEPMPKEVKEGKVMYGAVAGGRALGFGVEEEVVRLRRPYNP</sequence>
<evidence type="ECO:0000313" key="2">
    <source>
        <dbReference type="EMBL" id="KAH6893066.1"/>
    </source>
</evidence>
<gene>
    <name evidence="2" type="ORF">B0T10DRAFT_591958</name>
</gene>
<keyword evidence="3" id="KW-1185">Reference proteome</keyword>
<comment type="caution">
    <text evidence="2">The sequence shown here is derived from an EMBL/GenBank/DDBJ whole genome shotgun (WGS) entry which is preliminary data.</text>
</comment>
<feature type="transmembrane region" description="Helical" evidence="1">
    <location>
        <begin position="520"/>
        <end position="547"/>
    </location>
</feature>
<protein>
    <submittedName>
        <fullName evidence="2">Uncharacterized protein</fullName>
    </submittedName>
</protein>
<keyword evidence="1" id="KW-0472">Membrane</keyword>
<keyword evidence="1" id="KW-1133">Transmembrane helix</keyword>
<dbReference type="AlphaFoldDB" id="A0A9P8WC95"/>
<proteinExistence type="predicted"/>
<reference evidence="2 3" key="1">
    <citation type="journal article" date="2021" name="Nat. Commun.">
        <title>Genetic determinants of endophytism in the Arabidopsis root mycobiome.</title>
        <authorList>
            <person name="Mesny F."/>
            <person name="Miyauchi S."/>
            <person name="Thiergart T."/>
            <person name="Pickel B."/>
            <person name="Atanasova L."/>
            <person name="Karlsson M."/>
            <person name="Huettel B."/>
            <person name="Barry K.W."/>
            <person name="Haridas S."/>
            <person name="Chen C."/>
            <person name="Bauer D."/>
            <person name="Andreopoulos W."/>
            <person name="Pangilinan J."/>
            <person name="LaButti K."/>
            <person name="Riley R."/>
            <person name="Lipzen A."/>
            <person name="Clum A."/>
            <person name="Drula E."/>
            <person name="Henrissat B."/>
            <person name="Kohler A."/>
            <person name="Grigoriev I.V."/>
            <person name="Martin F.M."/>
            <person name="Hacquard S."/>
        </authorList>
    </citation>
    <scope>NUCLEOTIDE SEQUENCE [LARGE SCALE GENOMIC DNA]</scope>
    <source>
        <strain evidence="2 3">MPI-CAGE-CH-0241</strain>
    </source>
</reference>
<name>A0A9P8WC95_9HYPO</name>